<protein>
    <submittedName>
        <fullName evidence="1">Tetratricopeptide repeat protein</fullName>
    </submittedName>
</protein>
<comment type="caution">
    <text evidence="1">The sequence shown here is derived from an EMBL/GenBank/DDBJ whole genome shotgun (WGS) entry which is preliminary data.</text>
</comment>
<dbReference type="OrthoDB" id="7056196at2"/>
<dbReference type="AlphaFoldDB" id="C2L0G6"/>
<dbReference type="STRING" id="585501.HMPREF6123_2235"/>
<reference evidence="1 2" key="1">
    <citation type="submission" date="2009-04" db="EMBL/GenBank/DDBJ databases">
        <authorList>
            <person name="Qin X."/>
            <person name="Bachman B."/>
            <person name="Battles P."/>
            <person name="Bell A."/>
            <person name="Bess C."/>
            <person name="Bickham C."/>
            <person name="Chaboub L."/>
            <person name="Chen D."/>
            <person name="Coyle M."/>
            <person name="Deiros D.R."/>
            <person name="Dinh H."/>
            <person name="Forbes L."/>
            <person name="Fowler G."/>
            <person name="Francisco L."/>
            <person name="Fu Q."/>
            <person name="Gubbala S."/>
            <person name="Hale W."/>
            <person name="Han Y."/>
            <person name="Hemphill L."/>
            <person name="Highlander S.K."/>
            <person name="Hirani K."/>
            <person name="Hogues M."/>
            <person name="Jackson L."/>
            <person name="Jakkamsetti A."/>
            <person name="Javaid M."/>
            <person name="Jiang H."/>
            <person name="Korchina V."/>
            <person name="Kovar C."/>
            <person name="Lara F."/>
            <person name="Lee S."/>
            <person name="Mata R."/>
            <person name="Mathew T."/>
            <person name="Moen C."/>
            <person name="Morales K."/>
            <person name="Munidasa M."/>
            <person name="Nazareth L."/>
            <person name="Ngo R."/>
            <person name="Nguyen L."/>
            <person name="Okwuonu G."/>
            <person name="Ongeri F."/>
            <person name="Patil S."/>
            <person name="Petrosino J."/>
            <person name="Pham C."/>
            <person name="Pham P."/>
            <person name="Pu L.-L."/>
            <person name="Puazo M."/>
            <person name="Raj R."/>
            <person name="Reid J."/>
            <person name="Rouhana J."/>
            <person name="Saada N."/>
            <person name="Shang Y."/>
            <person name="Simmons D."/>
            <person name="Thornton R."/>
            <person name="Warren J."/>
            <person name="Weissenberger G."/>
            <person name="Zhang J."/>
            <person name="Zhang L."/>
            <person name="Zhou C."/>
            <person name="Zhu D."/>
            <person name="Muzny D."/>
            <person name="Worley K."/>
            <person name="Gibbs R."/>
        </authorList>
    </citation>
    <scope>NUCLEOTIDE SEQUENCE [LARGE SCALE GENOMIC DNA]</scope>
    <source>
        <strain evidence="1 2">F0268</strain>
    </source>
</reference>
<dbReference type="RefSeq" id="WP_007157381.1">
    <property type="nucleotide sequence ID" value="NZ_GG668534.1"/>
</dbReference>
<organism evidence="1 2">
    <name type="scientific">Oribacterium sinus F0268</name>
    <dbReference type="NCBI Taxonomy" id="585501"/>
    <lineage>
        <taxon>Bacteria</taxon>
        <taxon>Bacillati</taxon>
        <taxon>Bacillota</taxon>
        <taxon>Clostridia</taxon>
        <taxon>Lachnospirales</taxon>
        <taxon>Lachnospiraceae</taxon>
        <taxon>Oribacterium</taxon>
    </lineage>
</organism>
<dbReference type="InterPro" id="IPR049886">
    <property type="entry name" value="CFI_box_CTERM_dom"/>
</dbReference>
<dbReference type="NCBIfam" id="NF041770">
    <property type="entry name" value="CFI_box_CTERM"/>
    <property type="match status" value="1"/>
</dbReference>
<dbReference type="SUPFAM" id="SSF48452">
    <property type="entry name" value="TPR-like"/>
    <property type="match status" value="1"/>
</dbReference>
<proteinExistence type="predicted"/>
<sequence>MKQLMCEMCGGTDLVKQDGVFVCQTCGTKYSVEEAKKMMIEGTVEVAGTVKVDNTASVANYLMMAKNAYEADNKKEAETYCNKIIEIDPINYEAWLLKGCTAGWQSTLANIRIEEAVNCFTKALESAPEDKKEEVMKEASDEVSSLSFALVSLCCDNYAKNGSVDNASTIKKNVQAIKFYSLLFMAKCGVKTNDLSVKVALKINGSVVIAYKNDIKKDYWGSTGHPSKAAWDRYIEQCRAAIDLINLAIGLSDDGEKNKTLYENKIFILKELEGSASYTYMNGGWVKEYSYQAEGKTKIIDMIMECHNKIKDIDPNYTIPERPKQTSGCYVATAVYGSYDCPQVWTLRRYRDNTLASTWYGRAFICTYYAISPTLVKWFGDTNWFKNMWRGKLDCIVENLRAEGVEDTPYEDKDWRK</sequence>
<gene>
    <name evidence="1" type="ORF">HMPREF6123_2235</name>
</gene>
<dbReference type="HOGENOM" id="CLU_711285_0_0_9"/>
<name>C2L0G6_9FIRM</name>
<dbReference type="InParanoid" id="C2L0G6"/>
<accession>C2L0G6</accession>
<dbReference type="Proteomes" id="UP000004121">
    <property type="component" value="Unassembled WGS sequence"/>
</dbReference>
<dbReference type="InterPro" id="IPR011990">
    <property type="entry name" value="TPR-like_helical_dom_sf"/>
</dbReference>
<dbReference type="Gene3D" id="1.25.40.10">
    <property type="entry name" value="Tetratricopeptide repeat domain"/>
    <property type="match status" value="1"/>
</dbReference>
<evidence type="ECO:0000313" key="2">
    <source>
        <dbReference type="Proteomes" id="UP000004121"/>
    </source>
</evidence>
<dbReference type="eggNOG" id="COG0652">
    <property type="taxonomic scope" value="Bacteria"/>
</dbReference>
<dbReference type="EMBL" id="ACKX01000212">
    <property type="protein sequence ID" value="EEJ50489.1"/>
    <property type="molecule type" value="Genomic_DNA"/>
</dbReference>
<evidence type="ECO:0000313" key="1">
    <source>
        <dbReference type="EMBL" id="EEJ50489.1"/>
    </source>
</evidence>
<keyword evidence="2" id="KW-1185">Reference proteome</keyword>